<name>A0A512ITG6_9HYPH</name>
<feature type="binding site" evidence="15">
    <location>
        <position position="489"/>
    </location>
    <ligand>
        <name>[4Fe-4S] cluster</name>
        <dbReference type="ChEBI" id="CHEBI:49883"/>
    </ligand>
</feature>
<comment type="catalytic activity">
    <reaction evidence="12 15">
        <text>hydrogen sulfide + 3 NADP(+) + 3 H2O = sulfite + 3 NADPH + 4 H(+)</text>
        <dbReference type="Rhea" id="RHEA:13801"/>
        <dbReference type="ChEBI" id="CHEBI:15377"/>
        <dbReference type="ChEBI" id="CHEBI:15378"/>
        <dbReference type="ChEBI" id="CHEBI:17359"/>
        <dbReference type="ChEBI" id="CHEBI:29919"/>
        <dbReference type="ChEBI" id="CHEBI:57783"/>
        <dbReference type="ChEBI" id="CHEBI:58349"/>
        <dbReference type="EC" id="1.8.1.2"/>
    </reaction>
</comment>
<dbReference type="InterPro" id="IPR045854">
    <property type="entry name" value="NO2/SO3_Rdtase_4Fe4S_sf"/>
</dbReference>
<dbReference type="FunFam" id="3.30.413.10:FF:000003">
    <property type="entry name" value="Sulfite reductase [NADPH] hemoprotein beta-component"/>
    <property type="match status" value="1"/>
</dbReference>
<dbReference type="InterPro" id="IPR011786">
    <property type="entry name" value="CysI"/>
</dbReference>
<proteinExistence type="inferred from homology"/>
<dbReference type="GO" id="GO:0051539">
    <property type="term" value="F:4 iron, 4 sulfur cluster binding"/>
    <property type="evidence" value="ECO:0007669"/>
    <property type="project" value="UniProtKB-KW"/>
</dbReference>
<dbReference type="Proteomes" id="UP000321258">
    <property type="component" value="Unassembled WGS sequence"/>
</dbReference>
<comment type="cofactor">
    <cofactor evidence="15">
        <name>siroheme</name>
        <dbReference type="ChEBI" id="CHEBI:60052"/>
    </cofactor>
    <text evidence="15">Binds 1 siroheme per subunit.</text>
</comment>
<dbReference type="InterPro" id="IPR036136">
    <property type="entry name" value="Nit/Sulf_reduc_fer-like_dom_sf"/>
</dbReference>
<dbReference type="NCBIfam" id="NF010029">
    <property type="entry name" value="PRK13504.1"/>
    <property type="match status" value="1"/>
</dbReference>
<dbReference type="GO" id="GO:0070814">
    <property type="term" value="P:hydrogen sulfide biosynthetic process"/>
    <property type="evidence" value="ECO:0007669"/>
    <property type="project" value="UniProtKB-UniRule"/>
</dbReference>
<feature type="domain" description="Nitrite/sulphite reductase 4Fe-4S" evidence="17">
    <location>
        <begin position="223"/>
        <end position="378"/>
    </location>
</feature>
<keyword evidence="5 15" id="KW-0349">Heme</keyword>
<evidence type="ECO:0000259" key="17">
    <source>
        <dbReference type="Pfam" id="PF01077"/>
    </source>
</evidence>
<dbReference type="Gene3D" id="3.30.413.10">
    <property type="entry name" value="Sulfite Reductase Hemoprotein, domain 1"/>
    <property type="match status" value="2"/>
</dbReference>
<keyword evidence="11 15" id="KW-0198">Cysteine biosynthesis</keyword>
<dbReference type="GO" id="GO:0009337">
    <property type="term" value="C:sulfite reductase complex (NADPH)"/>
    <property type="evidence" value="ECO:0007669"/>
    <property type="project" value="InterPro"/>
</dbReference>
<keyword evidence="9 15" id="KW-0408">Iron</keyword>
<dbReference type="AlphaFoldDB" id="A0A512ITG6"/>
<evidence type="ECO:0000256" key="2">
    <source>
        <dbReference type="ARBA" id="ARBA00010429"/>
    </source>
</evidence>
<dbReference type="UniPathway" id="UPA00140">
    <property type="reaction ID" value="UER00207"/>
</dbReference>
<evidence type="ECO:0000256" key="9">
    <source>
        <dbReference type="ARBA" id="ARBA00023004"/>
    </source>
</evidence>
<dbReference type="PRINTS" id="PR00397">
    <property type="entry name" value="SIROHAEM"/>
</dbReference>
<feature type="binding site" evidence="15">
    <location>
        <position position="483"/>
    </location>
    <ligand>
        <name>[4Fe-4S] cluster</name>
        <dbReference type="ChEBI" id="CHEBI:49883"/>
    </ligand>
</feature>
<accession>A0A512ITG6</accession>
<dbReference type="GO" id="GO:0019344">
    <property type="term" value="P:cysteine biosynthetic process"/>
    <property type="evidence" value="ECO:0007669"/>
    <property type="project" value="UniProtKB-KW"/>
</dbReference>
<dbReference type="GO" id="GO:0000103">
    <property type="term" value="P:sulfate assimilation"/>
    <property type="evidence" value="ECO:0007669"/>
    <property type="project" value="UniProtKB-UniRule"/>
</dbReference>
<evidence type="ECO:0000313" key="20">
    <source>
        <dbReference type="Proteomes" id="UP000321258"/>
    </source>
</evidence>
<gene>
    <name evidence="15 19" type="primary">cysI</name>
    <name evidence="19" type="ORF">MHA02_33890</name>
</gene>
<dbReference type="Pfam" id="PF03460">
    <property type="entry name" value="NIR_SIR_ferr"/>
    <property type="match status" value="2"/>
</dbReference>
<dbReference type="EMBL" id="BJZT01000037">
    <property type="protein sequence ID" value="GEP01002.1"/>
    <property type="molecule type" value="Genomic_DNA"/>
</dbReference>
<dbReference type="PANTHER" id="PTHR11493">
    <property type="entry name" value="SULFITE REDUCTASE [NADPH] SUBUNIT BETA-RELATED"/>
    <property type="match status" value="1"/>
</dbReference>
<keyword evidence="20" id="KW-1185">Reference proteome</keyword>
<reference evidence="19 20" key="1">
    <citation type="submission" date="2019-07" db="EMBL/GenBank/DDBJ databases">
        <title>Whole genome shotgun sequence of Methylobacterium haplocladii NBRC 107714.</title>
        <authorList>
            <person name="Hosoyama A."/>
            <person name="Uohara A."/>
            <person name="Ohji S."/>
            <person name="Ichikawa N."/>
        </authorList>
    </citation>
    <scope>NUCLEOTIDE SEQUENCE [LARGE SCALE GENOMIC DNA]</scope>
    <source>
        <strain evidence="19 20">NBRC 107714</strain>
    </source>
</reference>
<feature type="binding site" description="axial binding residue" evidence="15">
    <location>
        <position position="532"/>
    </location>
    <ligand>
        <name>siroheme</name>
        <dbReference type="ChEBI" id="CHEBI:60052"/>
    </ligand>
    <ligandPart>
        <name>Fe</name>
        <dbReference type="ChEBI" id="CHEBI:18248"/>
    </ligandPart>
</feature>
<keyword evidence="3 15" id="KW-0004">4Fe-4S</keyword>
<dbReference type="EC" id="1.8.1.2" evidence="15"/>
<feature type="region of interest" description="Disordered" evidence="16">
    <location>
        <begin position="1"/>
        <end position="51"/>
    </location>
</feature>
<evidence type="ECO:0000256" key="3">
    <source>
        <dbReference type="ARBA" id="ARBA00022485"/>
    </source>
</evidence>
<evidence type="ECO:0000256" key="11">
    <source>
        <dbReference type="ARBA" id="ARBA00023192"/>
    </source>
</evidence>
<dbReference type="PROSITE" id="PS00365">
    <property type="entry name" value="NIR_SIR"/>
    <property type="match status" value="1"/>
</dbReference>
<evidence type="ECO:0000256" key="5">
    <source>
        <dbReference type="ARBA" id="ARBA00022617"/>
    </source>
</evidence>
<dbReference type="InterPro" id="IPR006066">
    <property type="entry name" value="NO2/SO3_Rdtase_FeS/sirohaem_BS"/>
</dbReference>
<feature type="domain" description="Nitrite/Sulfite reductase ferredoxin-like" evidence="18">
    <location>
        <begin position="123"/>
        <end position="183"/>
    </location>
</feature>
<comment type="subunit">
    <text evidence="14 15">Alpha(8)-beta(8). The alpha component is a flavoprotein, the beta component is a hemoprotein.</text>
</comment>
<dbReference type="SUPFAM" id="SSF56014">
    <property type="entry name" value="Nitrite and sulphite reductase 4Fe-4S domain-like"/>
    <property type="match status" value="2"/>
</dbReference>
<evidence type="ECO:0000256" key="1">
    <source>
        <dbReference type="ARBA" id="ARBA00004774"/>
    </source>
</evidence>
<dbReference type="GO" id="GO:0046872">
    <property type="term" value="F:metal ion binding"/>
    <property type="evidence" value="ECO:0007669"/>
    <property type="project" value="UniProtKB-KW"/>
</dbReference>
<feature type="binding site" evidence="15">
    <location>
        <position position="528"/>
    </location>
    <ligand>
        <name>[4Fe-4S] cluster</name>
        <dbReference type="ChEBI" id="CHEBI:49883"/>
    </ligand>
</feature>
<comment type="pathway">
    <text evidence="1 15">Sulfur metabolism; hydrogen sulfide biosynthesis; hydrogen sulfide from sulfite (NADPH route): step 1/1.</text>
</comment>
<organism evidence="19 20">
    <name type="scientific">Methylobacterium haplocladii</name>
    <dbReference type="NCBI Taxonomy" id="1176176"/>
    <lineage>
        <taxon>Bacteria</taxon>
        <taxon>Pseudomonadati</taxon>
        <taxon>Pseudomonadota</taxon>
        <taxon>Alphaproteobacteria</taxon>
        <taxon>Hyphomicrobiales</taxon>
        <taxon>Methylobacteriaceae</taxon>
        <taxon>Methylobacterium</taxon>
    </lineage>
</organism>
<evidence type="ECO:0000256" key="8">
    <source>
        <dbReference type="ARBA" id="ARBA00023002"/>
    </source>
</evidence>
<dbReference type="PANTHER" id="PTHR11493:SF47">
    <property type="entry name" value="SULFITE REDUCTASE [NADPH] SUBUNIT BETA"/>
    <property type="match status" value="1"/>
</dbReference>
<evidence type="ECO:0000256" key="15">
    <source>
        <dbReference type="HAMAP-Rule" id="MF_01540"/>
    </source>
</evidence>
<dbReference type="SUPFAM" id="SSF55124">
    <property type="entry name" value="Nitrite/Sulfite reductase N-terminal domain-like"/>
    <property type="match status" value="2"/>
</dbReference>
<dbReference type="GO" id="GO:0050661">
    <property type="term" value="F:NADP binding"/>
    <property type="evidence" value="ECO:0007669"/>
    <property type="project" value="InterPro"/>
</dbReference>
<dbReference type="Pfam" id="PF01077">
    <property type="entry name" value="NIR_SIR"/>
    <property type="match status" value="1"/>
</dbReference>
<keyword evidence="10 15" id="KW-0411">Iron-sulfur</keyword>
<evidence type="ECO:0000313" key="19">
    <source>
        <dbReference type="EMBL" id="GEP01002.1"/>
    </source>
</evidence>
<dbReference type="HAMAP" id="MF_01540">
    <property type="entry name" value="CysI"/>
    <property type="match status" value="1"/>
</dbReference>
<protein>
    <recommendedName>
        <fullName evidence="15">Sulfite reductase [NADPH] hemoprotein beta-component</fullName>
        <shortName evidence="15">SiR-HP</shortName>
        <shortName evidence="15">SiRHP</shortName>
        <ecNumber evidence="15">1.8.1.2</ecNumber>
    </recommendedName>
</protein>
<dbReference type="FunFam" id="3.30.413.10:FF:000004">
    <property type="entry name" value="Sulfite reductase [NADPH] hemoprotein beta-component"/>
    <property type="match status" value="1"/>
</dbReference>
<feature type="domain" description="Nitrite/Sulfite reductase ferredoxin-like" evidence="18">
    <location>
        <begin position="401"/>
        <end position="466"/>
    </location>
</feature>
<dbReference type="GO" id="GO:0020037">
    <property type="term" value="F:heme binding"/>
    <property type="evidence" value="ECO:0007669"/>
    <property type="project" value="InterPro"/>
</dbReference>
<feature type="binding site" evidence="15">
    <location>
        <position position="532"/>
    </location>
    <ligand>
        <name>[4Fe-4S] cluster</name>
        <dbReference type="ChEBI" id="CHEBI:49883"/>
    </ligand>
</feature>
<comment type="function">
    <text evidence="13 15">Component of the sulfite reductase complex that catalyzes the 6-electron reduction of sulfite to sulfide. This is one of several activities required for the biosynthesis of L-cysteine from sulfate.</text>
</comment>
<keyword evidence="8 15" id="KW-0560">Oxidoreductase</keyword>
<evidence type="ECO:0000256" key="4">
    <source>
        <dbReference type="ARBA" id="ARBA00022605"/>
    </source>
</evidence>
<sequence length="627" mass="69127">MVRPRQPINTWPAEFTMDDHTPIDTADGPAVETPGVGARRYETPPTGRPIDDPEAAREAGLAHNEHLKIGSRFLRGGLAEGLLKHATGAISDDDGQLVKFHGMYMQDDRDLRPERTKKKLDKAYSFMIRLRIAGGVVTPKQWLILDDIATTYANGTLRATTRQTFQYHGVIKSNLKRTMAAIDSCLLDTIAACGDVNRNVMAATNPAQVGAHKAAYDLGKEISDSLLPKTNAWREIWLDGEKVVGGEEEFEPVYGKTYLPRKFKIIIAVPPSNEVDVFAHDLGFIAILDKKNKVTGWNVTVGGGMGMTHGETDTFPRTADVMSFCKPEDALKVAEAVMTVQRDWGNRKSRKNARLKYTIERYGLDAFRAEVEKRIGKTLEAPKPYKFDGNGDRYGWTEGDDGRHHLTLYVPSGRIKDVEGGPHFLAGLRRIAQVHEGDFRLTGNQNVIIANVSSEKRQEIEALVDEYGLTKGAGALRRNSMACVALPTCGLALAESERYLPDLIDELEESLERNGLRDDEITIRMTGCPNGCARPYIAEIGLVGRGPERYHLYLGAAFDGSRLGKLYAEDVDASAIKTTLDPLFADYAKGRNTGERFGDFLIRAGHVAKTTNGPDFHERTGALTPAA</sequence>
<dbReference type="NCBIfam" id="TIGR02041">
    <property type="entry name" value="CysI"/>
    <property type="match status" value="1"/>
</dbReference>
<keyword evidence="4 15" id="KW-0028">Amino-acid biosynthesis</keyword>
<dbReference type="InterPro" id="IPR045169">
    <property type="entry name" value="NO2/SO3_Rdtase_4Fe4S_prot"/>
</dbReference>
<dbReference type="GO" id="GO:0004783">
    <property type="term" value="F:sulfite reductase (NADPH) activity"/>
    <property type="evidence" value="ECO:0007669"/>
    <property type="project" value="UniProtKB-UniRule"/>
</dbReference>
<dbReference type="InterPro" id="IPR006067">
    <property type="entry name" value="NO2/SO3_Rdtase_4Fe4S_dom"/>
</dbReference>
<comment type="similarity">
    <text evidence="2 15">Belongs to the nitrite and sulfite reductase 4Fe-4S domain family.</text>
</comment>
<evidence type="ECO:0000256" key="10">
    <source>
        <dbReference type="ARBA" id="ARBA00023014"/>
    </source>
</evidence>
<evidence type="ECO:0000256" key="12">
    <source>
        <dbReference type="ARBA" id="ARBA00052219"/>
    </source>
</evidence>
<dbReference type="InterPro" id="IPR005117">
    <property type="entry name" value="NiRdtase/SiRdtase_haem-b_fer"/>
</dbReference>
<evidence type="ECO:0000256" key="14">
    <source>
        <dbReference type="ARBA" id="ARBA00062253"/>
    </source>
</evidence>
<dbReference type="GO" id="GO:0050311">
    <property type="term" value="F:sulfite reductase (ferredoxin) activity"/>
    <property type="evidence" value="ECO:0007669"/>
    <property type="project" value="TreeGrafter"/>
</dbReference>
<keyword evidence="6 15" id="KW-0479">Metal-binding</keyword>
<evidence type="ECO:0000259" key="18">
    <source>
        <dbReference type="Pfam" id="PF03460"/>
    </source>
</evidence>
<evidence type="ECO:0000256" key="13">
    <source>
        <dbReference type="ARBA" id="ARBA00057160"/>
    </source>
</evidence>
<comment type="cofactor">
    <cofactor evidence="15">
        <name>[4Fe-4S] cluster</name>
        <dbReference type="ChEBI" id="CHEBI:49883"/>
    </cofactor>
    <text evidence="15">Binds 1 [4Fe-4S] cluster per subunit.</text>
</comment>
<keyword evidence="7 15" id="KW-0521">NADP</keyword>
<evidence type="ECO:0000256" key="16">
    <source>
        <dbReference type="SAM" id="MobiDB-lite"/>
    </source>
</evidence>
<evidence type="ECO:0000256" key="6">
    <source>
        <dbReference type="ARBA" id="ARBA00022723"/>
    </source>
</evidence>
<evidence type="ECO:0000256" key="7">
    <source>
        <dbReference type="ARBA" id="ARBA00022857"/>
    </source>
</evidence>
<comment type="caution">
    <text evidence="19">The sequence shown here is derived from an EMBL/GenBank/DDBJ whole genome shotgun (WGS) entry which is preliminary data.</text>
</comment>